<dbReference type="GO" id="GO:0006631">
    <property type="term" value="P:fatty acid metabolic process"/>
    <property type="evidence" value="ECO:0007669"/>
    <property type="project" value="TreeGrafter"/>
</dbReference>
<evidence type="ECO:0000256" key="1">
    <source>
        <dbReference type="ARBA" id="ARBA00006432"/>
    </source>
</evidence>
<comment type="similarity">
    <text evidence="1">Belongs to the ATP-dependent AMP-binding enzyme family.</text>
</comment>
<organism evidence="4 5">
    <name type="scientific">Raineyella antarctica</name>
    <dbReference type="NCBI Taxonomy" id="1577474"/>
    <lineage>
        <taxon>Bacteria</taxon>
        <taxon>Bacillati</taxon>
        <taxon>Actinomycetota</taxon>
        <taxon>Actinomycetes</taxon>
        <taxon>Propionibacteriales</taxon>
        <taxon>Propionibacteriaceae</taxon>
        <taxon>Raineyella</taxon>
    </lineage>
</organism>
<dbReference type="EMBL" id="FMYF01000010">
    <property type="protein sequence ID" value="SDB93501.1"/>
    <property type="molecule type" value="Genomic_DNA"/>
</dbReference>
<dbReference type="PANTHER" id="PTHR43201">
    <property type="entry name" value="ACYL-COA SYNTHETASE"/>
    <property type="match status" value="1"/>
</dbReference>
<evidence type="ECO:0000313" key="5">
    <source>
        <dbReference type="Proteomes" id="UP000199086"/>
    </source>
</evidence>
<dbReference type="PANTHER" id="PTHR43201:SF5">
    <property type="entry name" value="MEDIUM-CHAIN ACYL-COA LIGASE ACSF2, MITOCHONDRIAL"/>
    <property type="match status" value="1"/>
</dbReference>
<dbReference type="AlphaFoldDB" id="A0A1G6HH10"/>
<name>A0A1G6HH10_9ACTN</name>
<dbReference type="InterPro" id="IPR042099">
    <property type="entry name" value="ANL_N_sf"/>
</dbReference>
<evidence type="ECO:0000256" key="3">
    <source>
        <dbReference type="SAM" id="MobiDB-lite"/>
    </source>
</evidence>
<evidence type="ECO:0000256" key="2">
    <source>
        <dbReference type="ARBA" id="ARBA00022598"/>
    </source>
</evidence>
<evidence type="ECO:0000313" key="4">
    <source>
        <dbReference type="EMBL" id="SDB93501.1"/>
    </source>
</evidence>
<dbReference type="Gene3D" id="3.30.300.30">
    <property type="match status" value="1"/>
</dbReference>
<dbReference type="SUPFAM" id="SSF56801">
    <property type="entry name" value="Acetyl-CoA synthetase-like"/>
    <property type="match status" value="1"/>
</dbReference>
<keyword evidence="5" id="KW-1185">Reference proteome</keyword>
<dbReference type="OrthoDB" id="5240965at2"/>
<protein>
    <submittedName>
        <fullName evidence="4">Acyl-CoA synthetase (AMP-forming)/AMP-acid ligase II</fullName>
    </submittedName>
</protein>
<sequence length="346" mass="37478">MTPAPPDTSAPARPAPLPVLEETDPVAAFWQAHREGREVALSTSGTSSGAPRVIVRSTASWVDSFDACAQRLQLAESSRFWIPGPLAATMNLFAACLATYVGARWSSEPDGCTHAQLTPAQLLALVEDGAPGRHALVAGDGLEPGLRRRAEAAGWRVDHYYGAAELSLVAWGHDATDLRLFDHVDAEVRNGVLWVRSPWLSRVPTDERGYASVHDVARLEGDHVEVLGRPGNATTAGATVQLAPIEAELQDHASARVVVVAVPEARLGEVVCCVTTSHDLRAIRAWGRTHLIGARRPRRWLVRDVLPLTPTGKIDRAGLVADILATDRHPHRESRRTGQDRREDQA</sequence>
<dbReference type="Proteomes" id="UP000199086">
    <property type="component" value="Unassembled WGS sequence"/>
</dbReference>
<dbReference type="STRING" id="1577474.GA0111570_11016"/>
<gene>
    <name evidence="4" type="ORF">GA0111570_11016</name>
</gene>
<proteinExistence type="inferred from homology"/>
<reference evidence="4 5" key="1">
    <citation type="submission" date="2016-06" db="EMBL/GenBank/DDBJ databases">
        <authorList>
            <person name="Olsen C.W."/>
            <person name="Carey S."/>
            <person name="Hinshaw L."/>
            <person name="Karasin A.I."/>
        </authorList>
    </citation>
    <scope>NUCLEOTIDE SEQUENCE [LARGE SCALE GENOMIC DNA]</scope>
    <source>
        <strain evidence="4 5">LZ-22</strain>
    </source>
</reference>
<dbReference type="Gene3D" id="3.40.50.12780">
    <property type="entry name" value="N-terminal domain of ligase-like"/>
    <property type="match status" value="1"/>
</dbReference>
<keyword evidence="2 4" id="KW-0436">Ligase</keyword>
<dbReference type="GO" id="GO:0031956">
    <property type="term" value="F:medium-chain fatty acid-CoA ligase activity"/>
    <property type="evidence" value="ECO:0007669"/>
    <property type="project" value="TreeGrafter"/>
</dbReference>
<feature type="region of interest" description="Disordered" evidence="3">
    <location>
        <begin position="325"/>
        <end position="346"/>
    </location>
</feature>
<dbReference type="InterPro" id="IPR045851">
    <property type="entry name" value="AMP-bd_C_sf"/>
</dbReference>
<accession>A0A1G6HH10</accession>
<dbReference type="RefSeq" id="WP_139283251.1">
    <property type="nucleotide sequence ID" value="NZ_FMYF01000010.1"/>
</dbReference>